<dbReference type="Gene3D" id="1.20.5.4130">
    <property type="match status" value="1"/>
</dbReference>
<dbReference type="InterPro" id="IPR041118">
    <property type="entry name" value="Rx_N"/>
</dbReference>
<keyword evidence="3" id="KW-0611">Plant defense</keyword>
<evidence type="ECO:0000256" key="4">
    <source>
        <dbReference type="ARBA" id="ARBA00022840"/>
    </source>
</evidence>
<sequence length="173" mass="20007">MDCIDFWTVVRIKEKTADIVLAGVIRKAAEIASNLIIKEGSHLNQLQECVSWIETEMKRIQAFLKDVEAIQAERQGVENLINEIWDLAYDVDDIMDTYFPQLASQHKRKGFLGFVKSVAFIFFNSSVAHNFVMEIKTRVNDVERARKTYDIPENDGNNGTDRWDPRRSFPHVD</sequence>
<name>A0A5J5AXD1_9ASTE</name>
<proteinExistence type="predicted"/>
<dbReference type="EMBL" id="CM018040">
    <property type="protein sequence ID" value="KAA8534988.1"/>
    <property type="molecule type" value="Genomic_DNA"/>
</dbReference>
<keyword evidence="2" id="KW-0547">Nucleotide-binding</keyword>
<organism evidence="7 8">
    <name type="scientific">Nyssa sinensis</name>
    <dbReference type="NCBI Taxonomy" id="561372"/>
    <lineage>
        <taxon>Eukaryota</taxon>
        <taxon>Viridiplantae</taxon>
        <taxon>Streptophyta</taxon>
        <taxon>Embryophyta</taxon>
        <taxon>Tracheophyta</taxon>
        <taxon>Spermatophyta</taxon>
        <taxon>Magnoliopsida</taxon>
        <taxon>eudicotyledons</taxon>
        <taxon>Gunneridae</taxon>
        <taxon>Pentapetalae</taxon>
        <taxon>asterids</taxon>
        <taxon>Cornales</taxon>
        <taxon>Nyssaceae</taxon>
        <taxon>Nyssa</taxon>
    </lineage>
</organism>
<dbReference type="GO" id="GO:0006952">
    <property type="term" value="P:defense response"/>
    <property type="evidence" value="ECO:0007669"/>
    <property type="project" value="UniProtKB-KW"/>
</dbReference>
<reference evidence="7 8" key="1">
    <citation type="submission" date="2019-09" db="EMBL/GenBank/DDBJ databases">
        <title>A chromosome-level genome assembly of the Chinese tupelo Nyssa sinensis.</title>
        <authorList>
            <person name="Yang X."/>
            <person name="Kang M."/>
            <person name="Yang Y."/>
            <person name="Xiong H."/>
            <person name="Wang M."/>
            <person name="Zhang Z."/>
            <person name="Wang Z."/>
            <person name="Wu H."/>
            <person name="Ma T."/>
            <person name="Liu J."/>
            <person name="Xi Z."/>
        </authorList>
    </citation>
    <scope>NUCLEOTIDE SEQUENCE [LARGE SCALE GENOMIC DNA]</scope>
    <source>
        <strain evidence="7">J267</strain>
        <tissue evidence="7">Leaf</tissue>
    </source>
</reference>
<gene>
    <name evidence="7" type="ORF">F0562_029991</name>
</gene>
<evidence type="ECO:0000256" key="3">
    <source>
        <dbReference type="ARBA" id="ARBA00022821"/>
    </source>
</evidence>
<evidence type="ECO:0000313" key="8">
    <source>
        <dbReference type="Proteomes" id="UP000325577"/>
    </source>
</evidence>
<dbReference type="OrthoDB" id="913924at2759"/>
<dbReference type="Pfam" id="PF18052">
    <property type="entry name" value="Rx_N"/>
    <property type="match status" value="1"/>
</dbReference>
<dbReference type="GO" id="GO:0005524">
    <property type="term" value="F:ATP binding"/>
    <property type="evidence" value="ECO:0007669"/>
    <property type="project" value="UniProtKB-KW"/>
</dbReference>
<evidence type="ECO:0000256" key="1">
    <source>
        <dbReference type="ARBA" id="ARBA00022737"/>
    </source>
</evidence>
<dbReference type="AlphaFoldDB" id="A0A5J5AXD1"/>
<evidence type="ECO:0000259" key="6">
    <source>
        <dbReference type="Pfam" id="PF18052"/>
    </source>
</evidence>
<keyword evidence="8" id="KW-1185">Reference proteome</keyword>
<feature type="region of interest" description="Disordered" evidence="5">
    <location>
        <begin position="149"/>
        <end position="173"/>
    </location>
</feature>
<evidence type="ECO:0000313" key="7">
    <source>
        <dbReference type="EMBL" id="KAA8534988.1"/>
    </source>
</evidence>
<keyword evidence="1" id="KW-0677">Repeat</keyword>
<evidence type="ECO:0000256" key="5">
    <source>
        <dbReference type="SAM" id="MobiDB-lite"/>
    </source>
</evidence>
<feature type="compositionally biased region" description="Basic and acidic residues" evidence="5">
    <location>
        <begin position="161"/>
        <end position="173"/>
    </location>
</feature>
<dbReference type="CDD" id="cd14798">
    <property type="entry name" value="RX-CC_like"/>
    <property type="match status" value="1"/>
</dbReference>
<feature type="domain" description="Disease resistance N-terminal" evidence="6">
    <location>
        <begin position="25"/>
        <end position="112"/>
    </location>
</feature>
<accession>A0A5J5AXD1</accession>
<dbReference type="InterPro" id="IPR038005">
    <property type="entry name" value="RX-like_CC"/>
</dbReference>
<dbReference type="Proteomes" id="UP000325577">
    <property type="component" value="Linkage Group LG17"/>
</dbReference>
<protein>
    <recommendedName>
        <fullName evidence="6">Disease resistance N-terminal domain-containing protein</fullName>
    </recommendedName>
</protein>
<keyword evidence="4" id="KW-0067">ATP-binding</keyword>
<evidence type="ECO:0000256" key="2">
    <source>
        <dbReference type="ARBA" id="ARBA00022741"/>
    </source>
</evidence>